<dbReference type="STRING" id="81409.SAMN04515656_1258"/>
<dbReference type="PANTHER" id="PTHR43433:SF5">
    <property type="entry name" value="AB HYDROLASE-1 DOMAIN-CONTAINING PROTEIN"/>
    <property type="match status" value="1"/>
</dbReference>
<dbReference type="Pfam" id="PF00561">
    <property type="entry name" value="Abhydrolase_1"/>
    <property type="match status" value="1"/>
</dbReference>
<dbReference type="InterPro" id="IPR050471">
    <property type="entry name" value="AB_hydrolase"/>
</dbReference>
<keyword evidence="3" id="KW-1185">Reference proteome</keyword>
<dbReference type="AlphaFoldDB" id="A0A1H4DJ40"/>
<dbReference type="GO" id="GO:0046503">
    <property type="term" value="P:glycerolipid catabolic process"/>
    <property type="evidence" value="ECO:0007669"/>
    <property type="project" value="TreeGrafter"/>
</dbReference>
<evidence type="ECO:0000259" key="1">
    <source>
        <dbReference type="Pfam" id="PF00561"/>
    </source>
</evidence>
<protein>
    <submittedName>
        <fullName evidence="2">Pimeloyl-ACP methyl ester carboxylesterase</fullName>
    </submittedName>
</protein>
<dbReference type="Gene3D" id="3.40.50.1820">
    <property type="entry name" value="alpha/beta hydrolase"/>
    <property type="match status" value="1"/>
</dbReference>
<dbReference type="SUPFAM" id="SSF53474">
    <property type="entry name" value="alpha/beta-Hydrolases"/>
    <property type="match status" value="1"/>
</dbReference>
<organism evidence="2 3">
    <name type="scientific">Eubacterium aggregans</name>
    <dbReference type="NCBI Taxonomy" id="81409"/>
    <lineage>
        <taxon>Bacteria</taxon>
        <taxon>Bacillati</taxon>
        <taxon>Bacillota</taxon>
        <taxon>Clostridia</taxon>
        <taxon>Eubacteriales</taxon>
        <taxon>Eubacteriaceae</taxon>
        <taxon>Eubacterium</taxon>
    </lineage>
</organism>
<proteinExistence type="predicted"/>
<dbReference type="GO" id="GO:0004806">
    <property type="term" value="F:triacylglycerol lipase activity"/>
    <property type="evidence" value="ECO:0007669"/>
    <property type="project" value="TreeGrafter"/>
</dbReference>
<gene>
    <name evidence="2" type="ORF">SAMN04515656_1258</name>
</gene>
<dbReference type="InterPro" id="IPR000073">
    <property type="entry name" value="AB_hydrolase_1"/>
</dbReference>
<sequence length="256" mass="27708">MIKLAAGRFGKAKAIEGFANAGGTHIHYRMEGSGPAVLLLHGNGEDMGIFEPHIAVLKDHFTVVCLDTRGHGRSEPGEEPWSMALFAVDISRVMDALSIEKAAVVGFSDGGNIALQLAISCPQRVTAIVPVGANAWPSGLRPMAWLFIHFSYVGLCLAAPFSKDLAHKRRQYALMVKEPKMNRTVLEGIEAPTLIISGTRDIVTRRHTQTMAAAIPGASLLYQEGALHDDFITHPEVYLPAIMEFLLKVGEGQKDA</sequence>
<name>A0A1H4DJ40_9FIRM</name>
<dbReference type="PANTHER" id="PTHR43433">
    <property type="entry name" value="HYDROLASE, ALPHA/BETA FOLD FAMILY PROTEIN"/>
    <property type="match status" value="1"/>
</dbReference>
<evidence type="ECO:0000313" key="2">
    <source>
        <dbReference type="EMBL" id="SEA72765.1"/>
    </source>
</evidence>
<dbReference type="RefSeq" id="WP_176966714.1">
    <property type="nucleotide sequence ID" value="NZ_FNRK01000025.1"/>
</dbReference>
<evidence type="ECO:0000313" key="3">
    <source>
        <dbReference type="Proteomes" id="UP000199394"/>
    </source>
</evidence>
<dbReference type="InterPro" id="IPR029058">
    <property type="entry name" value="AB_hydrolase_fold"/>
</dbReference>
<dbReference type="Proteomes" id="UP000199394">
    <property type="component" value="Unassembled WGS sequence"/>
</dbReference>
<feature type="domain" description="AB hydrolase-1" evidence="1">
    <location>
        <begin position="35"/>
        <end position="140"/>
    </location>
</feature>
<dbReference type="EMBL" id="FNRK01000025">
    <property type="protein sequence ID" value="SEA72765.1"/>
    <property type="molecule type" value="Genomic_DNA"/>
</dbReference>
<reference evidence="2 3" key="1">
    <citation type="submission" date="2016-10" db="EMBL/GenBank/DDBJ databases">
        <authorList>
            <person name="de Groot N.N."/>
        </authorList>
    </citation>
    <scope>NUCLEOTIDE SEQUENCE [LARGE SCALE GENOMIC DNA]</scope>
    <source>
        <strain evidence="2 3">SR12</strain>
    </source>
</reference>
<dbReference type="PRINTS" id="PR00111">
    <property type="entry name" value="ABHYDROLASE"/>
</dbReference>
<accession>A0A1H4DJ40</accession>